<evidence type="ECO:0000313" key="4">
    <source>
        <dbReference type="EMBL" id="RXH89851.1"/>
    </source>
</evidence>
<feature type="coiled-coil region" evidence="1">
    <location>
        <begin position="116"/>
        <end position="194"/>
    </location>
</feature>
<name>A0A498J8X8_MALDO</name>
<feature type="transmembrane region" description="Helical" evidence="3">
    <location>
        <begin position="42"/>
        <end position="61"/>
    </location>
</feature>
<dbReference type="Proteomes" id="UP000290289">
    <property type="component" value="Chromosome 9"/>
</dbReference>
<feature type="compositionally biased region" description="Acidic residues" evidence="2">
    <location>
        <begin position="494"/>
        <end position="527"/>
    </location>
</feature>
<accession>A0A498J8X8</accession>
<evidence type="ECO:0000256" key="1">
    <source>
        <dbReference type="SAM" id="Coils"/>
    </source>
</evidence>
<evidence type="ECO:0000313" key="5">
    <source>
        <dbReference type="Proteomes" id="UP000290289"/>
    </source>
</evidence>
<evidence type="ECO:0000256" key="3">
    <source>
        <dbReference type="SAM" id="Phobius"/>
    </source>
</evidence>
<feature type="compositionally biased region" description="Basic and acidic residues" evidence="2">
    <location>
        <begin position="456"/>
        <end position="468"/>
    </location>
</feature>
<dbReference type="STRING" id="3750.A0A498J8X8"/>
<keyword evidence="3" id="KW-1133">Transmembrane helix</keyword>
<feature type="region of interest" description="Disordered" evidence="2">
    <location>
        <begin position="447"/>
        <end position="550"/>
    </location>
</feature>
<feature type="compositionally biased region" description="Basic and acidic residues" evidence="2">
    <location>
        <begin position="402"/>
        <end position="415"/>
    </location>
</feature>
<dbReference type="EMBL" id="RDQH01000335">
    <property type="protein sequence ID" value="RXH89851.1"/>
    <property type="molecule type" value="Genomic_DNA"/>
</dbReference>
<comment type="caution">
    <text evidence="4">The sequence shown here is derived from an EMBL/GenBank/DDBJ whole genome shotgun (WGS) entry which is preliminary data.</text>
</comment>
<protein>
    <submittedName>
        <fullName evidence="4">Uncharacterized protein</fullName>
    </submittedName>
</protein>
<keyword evidence="3" id="KW-0472">Membrane</keyword>
<dbReference type="PANTHER" id="PTHR36143:SF4">
    <property type="entry name" value="OS08G0177500 PROTEIN"/>
    <property type="match status" value="1"/>
</dbReference>
<keyword evidence="1" id="KW-0175">Coiled coil</keyword>
<feature type="compositionally biased region" description="Basic and acidic residues" evidence="2">
    <location>
        <begin position="222"/>
        <end position="234"/>
    </location>
</feature>
<feature type="region of interest" description="Disordered" evidence="2">
    <location>
        <begin position="222"/>
        <end position="297"/>
    </location>
</feature>
<feature type="compositionally biased region" description="Acidic residues" evidence="2">
    <location>
        <begin position="534"/>
        <end position="550"/>
    </location>
</feature>
<feature type="compositionally biased region" description="Basic and acidic residues" evidence="2">
    <location>
        <begin position="257"/>
        <end position="275"/>
    </location>
</feature>
<proteinExistence type="predicted"/>
<sequence>MIPHSHFVLVNSALSLLSRLSSLKGNGSGGSGSGGSRGNGKSYGLMLVLAFGAALLGVLLLHKLRERRIFNLLLKEKDSDLLSLHHLLQTERDYTKELRRKNEEIKAKLYPIRTQKMELDRRISELKSTIGSLKEELQTLEAVLEEKQSEIKVLRLKLNADNGNPQAMELVETLKSKEAEIEDLKHQVEDLVKVRSVSTDDPSNSLVNLIMYDSVSGKEKTEIAEKKEEGDRLQESTGNKDIAETISGAHGNGNKSIGREDQIGNGERETDRRETNGGTEEVEKITNTTGKDGGFVTGAKETNIASEAETITNTTGKDVDHEVYDGEENKITRNGHVGNIENSEPGEKQKLYATPKGGNRQKKWRLVTRNRRLENRGNLENDGVGSVRSRKFFEDDQAGLMGREDEAGSNRKLAGDHLINSSDVKGLELQNSENTEELKNKLARVNTSKVNGKFDSVTHNDRKQKVEVGESEEHEARSIQQQNLYSKDTKKLEDSDEEMNTADPQDSDLEVADAEEQETDATDDNIFDESGSGLEEDKEEYREEIDESEF</sequence>
<keyword evidence="3" id="KW-0812">Transmembrane</keyword>
<dbReference type="PANTHER" id="PTHR36143">
    <property type="entry name" value="OS08G0177500 PROTEIN"/>
    <property type="match status" value="1"/>
</dbReference>
<keyword evidence="5" id="KW-1185">Reference proteome</keyword>
<dbReference type="AlphaFoldDB" id="A0A498J8X8"/>
<feature type="region of interest" description="Disordered" evidence="2">
    <location>
        <begin position="333"/>
        <end position="360"/>
    </location>
</feature>
<feature type="region of interest" description="Disordered" evidence="2">
    <location>
        <begin position="398"/>
        <end position="417"/>
    </location>
</feature>
<reference evidence="4 5" key="1">
    <citation type="submission" date="2018-10" db="EMBL/GenBank/DDBJ databases">
        <title>A high-quality apple genome assembly.</title>
        <authorList>
            <person name="Hu J."/>
        </authorList>
    </citation>
    <scope>NUCLEOTIDE SEQUENCE [LARGE SCALE GENOMIC DNA]</scope>
    <source>
        <strain evidence="5">cv. HFTH1</strain>
        <tissue evidence="4">Young leaf</tissue>
    </source>
</reference>
<organism evidence="4 5">
    <name type="scientific">Malus domestica</name>
    <name type="common">Apple</name>
    <name type="synonym">Pyrus malus</name>
    <dbReference type="NCBI Taxonomy" id="3750"/>
    <lineage>
        <taxon>Eukaryota</taxon>
        <taxon>Viridiplantae</taxon>
        <taxon>Streptophyta</taxon>
        <taxon>Embryophyta</taxon>
        <taxon>Tracheophyta</taxon>
        <taxon>Spermatophyta</taxon>
        <taxon>Magnoliopsida</taxon>
        <taxon>eudicotyledons</taxon>
        <taxon>Gunneridae</taxon>
        <taxon>Pentapetalae</taxon>
        <taxon>rosids</taxon>
        <taxon>fabids</taxon>
        <taxon>Rosales</taxon>
        <taxon>Rosaceae</taxon>
        <taxon>Amygdaloideae</taxon>
        <taxon>Maleae</taxon>
        <taxon>Malus</taxon>
    </lineage>
</organism>
<evidence type="ECO:0000256" key="2">
    <source>
        <dbReference type="SAM" id="MobiDB-lite"/>
    </source>
</evidence>
<gene>
    <name evidence="4" type="ORF">DVH24_032208</name>
</gene>